<feature type="compositionally biased region" description="Basic and acidic residues" evidence="1">
    <location>
        <begin position="1655"/>
        <end position="1672"/>
    </location>
</feature>
<feature type="region of interest" description="Disordered" evidence="1">
    <location>
        <begin position="372"/>
        <end position="426"/>
    </location>
</feature>
<feature type="compositionally biased region" description="Low complexity" evidence="1">
    <location>
        <begin position="1325"/>
        <end position="1337"/>
    </location>
</feature>
<feature type="region of interest" description="Disordered" evidence="1">
    <location>
        <begin position="534"/>
        <end position="572"/>
    </location>
</feature>
<feature type="compositionally biased region" description="Gly residues" evidence="1">
    <location>
        <begin position="853"/>
        <end position="868"/>
    </location>
</feature>
<feature type="region of interest" description="Disordered" evidence="1">
    <location>
        <begin position="665"/>
        <end position="700"/>
    </location>
</feature>
<feature type="non-terminal residue" evidence="2">
    <location>
        <position position="1"/>
    </location>
</feature>
<feature type="compositionally biased region" description="Low complexity" evidence="1">
    <location>
        <begin position="1146"/>
        <end position="1156"/>
    </location>
</feature>
<feature type="compositionally biased region" description="Acidic residues" evidence="1">
    <location>
        <begin position="549"/>
        <end position="559"/>
    </location>
</feature>
<feature type="region of interest" description="Disordered" evidence="1">
    <location>
        <begin position="1254"/>
        <end position="1290"/>
    </location>
</feature>
<feature type="region of interest" description="Disordered" evidence="1">
    <location>
        <begin position="1351"/>
        <end position="1388"/>
    </location>
</feature>
<feature type="compositionally biased region" description="Polar residues" evidence="1">
    <location>
        <begin position="1426"/>
        <end position="1454"/>
    </location>
</feature>
<feature type="compositionally biased region" description="Low complexity" evidence="1">
    <location>
        <begin position="791"/>
        <end position="800"/>
    </location>
</feature>
<feature type="compositionally biased region" description="Low complexity" evidence="1">
    <location>
        <begin position="969"/>
        <end position="979"/>
    </location>
</feature>
<dbReference type="RefSeq" id="XP_067918720.1">
    <property type="nucleotide sequence ID" value="XM_068069302.1"/>
</dbReference>
<feature type="compositionally biased region" description="Acidic residues" evidence="1">
    <location>
        <begin position="1641"/>
        <end position="1654"/>
    </location>
</feature>
<feature type="region of interest" description="Disordered" evidence="1">
    <location>
        <begin position="1307"/>
        <end position="1337"/>
    </location>
</feature>
<feature type="compositionally biased region" description="Polar residues" evidence="1">
    <location>
        <begin position="1791"/>
        <end position="1803"/>
    </location>
</feature>
<feature type="region of interest" description="Disordered" evidence="1">
    <location>
        <begin position="1634"/>
        <end position="1676"/>
    </location>
</feature>
<dbReference type="EMBL" id="MIGC01005378">
    <property type="protein sequence ID" value="PHJ16995.1"/>
    <property type="molecule type" value="Genomic_DNA"/>
</dbReference>
<feature type="compositionally biased region" description="Low complexity" evidence="1">
    <location>
        <begin position="1374"/>
        <end position="1384"/>
    </location>
</feature>
<feature type="compositionally biased region" description="Polar residues" evidence="1">
    <location>
        <begin position="1117"/>
        <end position="1127"/>
    </location>
</feature>
<accession>A0A2C6KKJ1</accession>
<gene>
    <name evidence="2" type="ORF">CSUI_009186</name>
</gene>
<feature type="region of interest" description="Disordered" evidence="1">
    <location>
        <begin position="1415"/>
        <end position="1494"/>
    </location>
</feature>
<protein>
    <submittedName>
        <fullName evidence="2">Ap2 domain transcription factor ap2viia-4</fullName>
    </submittedName>
</protein>
<evidence type="ECO:0000256" key="1">
    <source>
        <dbReference type="SAM" id="MobiDB-lite"/>
    </source>
</evidence>
<evidence type="ECO:0000313" key="2">
    <source>
        <dbReference type="EMBL" id="PHJ16995.1"/>
    </source>
</evidence>
<feature type="region of interest" description="Disordered" evidence="1">
    <location>
        <begin position="1720"/>
        <end position="1812"/>
    </location>
</feature>
<feature type="compositionally biased region" description="Low complexity" evidence="1">
    <location>
        <begin position="1307"/>
        <end position="1316"/>
    </location>
</feature>
<reference evidence="2 3" key="1">
    <citation type="journal article" date="2017" name="Int. J. Parasitol.">
        <title>The genome of the protozoan parasite Cystoisospora suis and a reverse vaccinology approach to identify vaccine candidates.</title>
        <authorList>
            <person name="Palmieri N."/>
            <person name="Shrestha A."/>
            <person name="Ruttkowski B."/>
            <person name="Beck T."/>
            <person name="Vogl C."/>
            <person name="Tomley F."/>
            <person name="Blake D.P."/>
            <person name="Joachim A."/>
        </authorList>
    </citation>
    <scope>NUCLEOTIDE SEQUENCE [LARGE SCALE GENOMIC DNA]</scope>
    <source>
        <strain evidence="2 3">Wien I</strain>
    </source>
</reference>
<feature type="region of interest" description="Disordered" evidence="1">
    <location>
        <begin position="746"/>
        <end position="768"/>
    </location>
</feature>
<feature type="region of interest" description="Disordered" evidence="1">
    <location>
        <begin position="1113"/>
        <end position="1172"/>
    </location>
</feature>
<feature type="compositionally biased region" description="Low complexity" evidence="1">
    <location>
        <begin position="1048"/>
        <end position="1063"/>
    </location>
</feature>
<feature type="region of interest" description="Disordered" evidence="1">
    <location>
        <begin position="955"/>
        <end position="1063"/>
    </location>
</feature>
<dbReference type="OrthoDB" id="346034at2759"/>
<feature type="compositionally biased region" description="Low complexity" evidence="1">
    <location>
        <begin position="372"/>
        <end position="382"/>
    </location>
</feature>
<evidence type="ECO:0000313" key="3">
    <source>
        <dbReference type="Proteomes" id="UP000221165"/>
    </source>
</evidence>
<dbReference type="Gene3D" id="1.20.5.2050">
    <property type="match status" value="1"/>
</dbReference>
<feature type="compositionally biased region" description="Gly residues" evidence="1">
    <location>
        <begin position="822"/>
        <end position="835"/>
    </location>
</feature>
<feature type="region of interest" description="Disordered" evidence="1">
    <location>
        <begin position="789"/>
        <end position="878"/>
    </location>
</feature>
<organism evidence="2 3">
    <name type="scientific">Cystoisospora suis</name>
    <dbReference type="NCBI Taxonomy" id="483139"/>
    <lineage>
        <taxon>Eukaryota</taxon>
        <taxon>Sar</taxon>
        <taxon>Alveolata</taxon>
        <taxon>Apicomplexa</taxon>
        <taxon>Conoidasida</taxon>
        <taxon>Coccidia</taxon>
        <taxon>Eucoccidiorida</taxon>
        <taxon>Eimeriorina</taxon>
        <taxon>Sarcocystidae</taxon>
        <taxon>Cystoisospora</taxon>
    </lineage>
</organism>
<feature type="compositionally biased region" description="Polar residues" evidence="1">
    <location>
        <begin position="1157"/>
        <end position="1166"/>
    </location>
</feature>
<feature type="compositionally biased region" description="Polar residues" evidence="1">
    <location>
        <begin position="401"/>
        <end position="419"/>
    </location>
</feature>
<dbReference type="Proteomes" id="UP000221165">
    <property type="component" value="Unassembled WGS sequence"/>
</dbReference>
<keyword evidence="3" id="KW-1185">Reference proteome</keyword>
<feature type="compositionally biased region" description="Polar residues" evidence="1">
    <location>
        <begin position="1352"/>
        <end position="1362"/>
    </location>
</feature>
<feature type="region of interest" description="Disordered" evidence="1">
    <location>
        <begin position="476"/>
        <end position="517"/>
    </location>
</feature>
<proteinExistence type="predicted"/>
<comment type="caution">
    <text evidence="2">The sequence shown here is derived from an EMBL/GenBank/DDBJ whole genome shotgun (WGS) entry which is preliminary data.</text>
</comment>
<name>A0A2C6KKJ1_9APIC</name>
<feature type="compositionally biased region" description="Polar residues" evidence="1">
    <location>
        <begin position="560"/>
        <end position="571"/>
    </location>
</feature>
<feature type="compositionally biased region" description="Low complexity" evidence="1">
    <location>
        <begin position="1473"/>
        <end position="1490"/>
    </location>
</feature>
<sequence length="1860" mass="194167">ECGSVHQSGPRHWSCSVCPFADCVPSSGPPGFLPRCGPELHRLFFEHADCIRSSRCFVEQLAYAHIFRICLEPVNGGRPSALSPTHQQFLIRELSLLRQEPSRLLARNAFLWTGQPGCQNIINQCAPFSPPSFAPPGTVSSSSRASYLLSHESALSRVTGGPSWRAGVGALCEGSSGGTSDNRLLGHTGNAECHWGSEPGATCVSGAGRVSSRGQAALAAALAAGDDSGGSSEGKAATVTEVPTADGAAVADNSRGPLPTAKALLDPSIFLCTADMELGAQKTALVTSLRVLRSLAPSWAAQTEGGFAYHLQQILDVRSLQSKTLQNYRVVLQELFSEPPRLWRHDRLVDVLHDLDCLYSVAKRKQDILQRAQEARQQSAAAPVDTRAPRSAGKNEGPWGTVTSSSHTGPVDASGSQLASAGMEGDDEVRRHAMGAGTHGGQRVFSEEQPWLQRGESFHPNDDEQSFRRGLSAGQKALEDEEAETGPPSVRTSLRKRQLQEAEQPDTRKLARSSSSDLSQSMFASAASLISHRSVAGGIRRQRQGTREEEGESATDDEGQTVQTELGSSTPLADEDLQALQQQLDLLERHGLKPSNVGAVLAGIFKTGGKEAALRALQRLLLPASQQALAALRDGGFTEQEQQFMLQQLLSDNGGLDDIKVVPEKEIRSLGRGPGSAGYSHGDSGRQSRKPAGPSTAAAFSSATCEDKALEYERFASTRGGAESMMKRHREDSMTFGDRQDMGQCEQVSNGFSAPPLLSSDPCQMDPATYDQRKTNVFQLPSLQNNVNVHSQGSSLGSSSRFKFRHSGGASPASTTDSGGTRSRGGPSGVRGRSGGIPSTSGAGKSGMRSEGRSGGAGSSGHGRGGSGRDAASAASHIEEQAERLEYARRATQLEKVKGVFIGKKNTCWVAQWTDSTGRSRQTCYNIKTLGFEVARQKAIEERYRQMEASAYANGGSHKHQLTNGTAGNNALKSSASSDLSKEQCAQSTPPPSSTLVPGRWPMHRSQEGGTADGAAGESGSACKSSSLPEVASIQAGGSGRGVTGPEVASESGSTRSASSSPLSNSALVAAVVEATASVLNSTARPSHRSSSLSSSVLAADLLAQFKNASIPGAPQMPSSLLRSLSGTGAGATSVPDNRPEPPPCGGVVSGVSSSSALQPTVTSIPLSDRDDKIFPAGSRPTYPCLLSSGAAGGTEMLDQAAFQGASAPPLCGGTLRNYEDADSTTHLDPRAANESRASQSAGAVLAALLENSAETEGTSGASAGAHSTNNGDPFVNGASTGTCSEPSMKSPSLAYLSAALAQAFPSLSGSSSGAAGSPGGTDRGAGSAASTASPAPSQLLQQLVQHVLQSPRMQRSPQESPKQVDDRRSGLTSSSPSPASASKSETDVEHLMKTLGRHGVTPELLEALQQLGGTSKDLMSGPDSVPSTCPPSSGVQAKNGKGKSSSTFLTSPHTPARRPGSPLSVHEEADAAPKSSVHSSSASPQIASSVGRDSSDAMDQLALLFGGAGYCQDGSCIDAYSVDFGAAGSIMSRKHRMAYTHKQGRRTYASQARDFPRVEGIKYNVKCACWEVTSRTGFKVFSTRRLGGLQEAYNLAVKWKQEVDGGLYRGSDDEMPHSLTPDQQRALILLSQGNSLSPDTGEDDDVEDEDEDNATEKHPGSQESDSSKGETNDVEGTDATTASALTMQQPGQAEWQKGAGLPSWSQLEAGILSALQASTGSQRAGAWAGEPFEAPPGKGDSVSSNGVSEADLLGSLLEQLAKSTGESRSGRQEGAETGLISDCGGGETVQMLTDSGGESRTGVQDGERSNDAKAYHIANSFLEKKRKNMDCDGTLVPIRRMGSQSGSVEGMAKKIKALP</sequence>
<dbReference type="VEuPathDB" id="ToxoDB:CSUI_009186"/>
<dbReference type="GeneID" id="94432513"/>